<name>A0A6J4V652_9BACT</name>
<protein>
    <recommendedName>
        <fullName evidence="2">Aminoglycoside phosphotransferase domain-containing protein</fullName>
    </recommendedName>
</protein>
<accession>A0A6J4V652</accession>
<evidence type="ECO:0008006" key="2">
    <source>
        <dbReference type="Google" id="ProtNLM"/>
    </source>
</evidence>
<dbReference type="AlphaFoldDB" id="A0A6J4V652"/>
<dbReference type="InterPro" id="IPR052961">
    <property type="entry name" value="Oxido-Kinase-like_Enzymes"/>
</dbReference>
<dbReference type="SUPFAM" id="SSF56112">
    <property type="entry name" value="Protein kinase-like (PK-like)"/>
    <property type="match status" value="1"/>
</dbReference>
<dbReference type="InterPro" id="IPR012877">
    <property type="entry name" value="Dhs-27"/>
</dbReference>
<dbReference type="EMBL" id="CADCWG010000210">
    <property type="protein sequence ID" value="CAA9566443.1"/>
    <property type="molecule type" value="Genomic_DNA"/>
</dbReference>
<reference evidence="1" key="1">
    <citation type="submission" date="2020-02" db="EMBL/GenBank/DDBJ databases">
        <authorList>
            <person name="Meier V. D."/>
        </authorList>
    </citation>
    <scope>NUCLEOTIDE SEQUENCE</scope>
    <source>
        <strain evidence="1">AVDCRST_MAG49</strain>
    </source>
</reference>
<dbReference type="Pfam" id="PF07914">
    <property type="entry name" value="DUF1679"/>
    <property type="match status" value="1"/>
</dbReference>
<dbReference type="PANTHER" id="PTHR23020:SF41">
    <property type="entry name" value="AMINOGLYCOSIDE PHOSPHOTRANSFERASE DOMAIN-CONTAINING PROTEIN"/>
    <property type="match status" value="1"/>
</dbReference>
<dbReference type="PANTHER" id="PTHR23020">
    <property type="entry name" value="UNCHARACTERIZED NUCLEAR HORMONE RECEPTOR-RELATED"/>
    <property type="match status" value="1"/>
</dbReference>
<sequence length="169" mass="17529">MRAVVEGLATRLADVLAALAGAPVTAVHADLHLDNILFGPVGAAPPVTVLDWQGISRGVAAVDVALFLVGSLAAEERRAAEDTLLRRYHTSLVEHGVDGYPLGRLRDDYCRAMLLHLVGTVGWLTGADPTTLAGRERALVDAALGDGRLIAALLDHAAAGLVAASRSVS</sequence>
<dbReference type="Gene3D" id="3.90.1200.10">
    <property type="match status" value="1"/>
</dbReference>
<dbReference type="InterPro" id="IPR011009">
    <property type="entry name" value="Kinase-like_dom_sf"/>
</dbReference>
<evidence type="ECO:0000313" key="1">
    <source>
        <dbReference type="EMBL" id="CAA9566443.1"/>
    </source>
</evidence>
<proteinExistence type="predicted"/>
<gene>
    <name evidence="1" type="ORF">AVDCRST_MAG49-3100</name>
</gene>
<organism evidence="1">
    <name type="scientific">uncultured Thermomicrobiales bacterium</name>
    <dbReference type="NCBI Taxonomy" id="1645740"/>
    <lineage>
        <taxon>Bacteria</taxon>
        <taxon>Pseudomonadati</taxon>
        <taxon>Thermomicrobiota</taxon>
        <taxon>Thermomicrobia</taxon>
        <taxon>Thermomicrobiales</taxon>
        <taxon>environmental samples</taxon>
    </lineage>
</organism>